<dbReference type="AlphaFoldDB" id="A0A165M1Q4"/>
<dbReference type="EMBL" id="LVWG01000021">
    <property type="protein sequence ID" value="KZK74708.1"/>
    <property type="molecule type" value="Genomic_DNA"/>
</dbReference>
<dbReference type="Gene3D" id="3.90.550.10">
    <property type="entry name" value="Spore Coat Polysaccharide Biosynthesis Protein SpsA, Chain A"/>
    <property type="match status" value="1"/>
</dbReference>
<comment type="caution">
    <text evidence="5">The sequence shown here is derived from an EMBL/GenBank/DDBJ whole genome shotgun (WGS) entry which is preliminary data.</text>
</comment>
<protein>
    <submittedName>
        <fullName evidence="5">Dolichyl-phosphate beta-D-mannosyltransferase</fullName>
    </submittedName>
</protein>
<dbReference type="InterPro" id="IPR001173">
    <property type="entry name" value="Glyco_trans_2-like"/>
</dbReference>
<dbReference type="CDD" id="cd06442">
    <property type="entry name" value="DPM1_like"/>
    <property type="match status" value="1"/>
</dbReference>
<dbReference type="GO" id="GO:0009247">
    <property type="term" value="P:glycolipid biosynthetic process"/>
    <property type="evidence" value="ECO:0007669"/>
    <property type="project" value="TreeGrafter"/>
</dbReference>
<dbReference type="PANTHER" id="PTHR43398">
    <property type="entry name" value="DOLICHOL-PHOSPHATE MANNOSYLTRANSFERASE SUBUNIT 1"/>
    <property type="match status" value="1"/>
</dbReference>
<dbReference type="PANTHER" id="PTHR43398:SF1">
    <property type="entry name" value="DOLICHOL-PHOSPHATE MANNOSYLTRANSFERASE SUBUNIT 1"/>
    <property type="match status" value="1"/>
</dbReference>
<accession>A0A165M1Q4</accession>
<evidence type="ECO:0000256" key="1">
    <source>
        <dbReference type="ARBA" id="ARBA00006739"/>
    </source>
</evidence>
<dbReference type="SUPFAM" id="SSF53448">
    <property type="entry name" value="Nucleotide-diphospho-sugar transferases"/>
    <property type="match status" value="1"/>
</dbReference>
<dbReference type="Pfam" id="PF00535">
    <property type="entry name" value="Glycos_transf_2"/>
    <property type="match status" value="1"/>
</dbReference>
<keyword evidence="3 5" id="KW-0808">Transferase</keyword>
<evidence type="ECO:0000256" key="2">
    <source>
        <dbReference type="ARBA" id="ARBA00022676"/>
    </source>
</evidence>
<evidence type="ECO:0000313" key="6">
    <source>
        <dbReference type="Proteomes" id="UP000076481"/>
    </source>
</evidence>
<dbReference type="InterPro" id="IPR039528">
    <property type="entry name" value="DPM1-like"/>
</dbReference>
<feature type="domain" description="Glycosyltransferase 2-like" evidence="4">
    <location>
        <begin position="16"/>
        <end position="180"/>
    </location>
</feature>
<sequence>MNEQESGGAGKASALVIIPTFNESQNIGRLIDTLRALYPEMLDILVIDDNSPDGTARIVTQIQQFSNAVHLIQRERKLGLGTAYIQGFRFALDRGYRFILEMDADFSHDPAMVGTLIDSAATADLVIGSRYVGNRVNVINWPLSRLILSKMASIYTRVITGMPVSDPTGGFKCFRRDVLAAIDLDRIASQGYSFQIEVNFRVWKKGFRILEVPIVFTDRTVGLSKMTKGNIREAVWMVWWLKLKSLVGIL</sequence>
<reference evidence="5 6" key="1">
    <citation type="submission" date="2016-03" db="EMBL/GenBank/DDBJ databases">
        <title>Speciation and ecological success in dimly lit waters: horizontal gene transfer in a green sulfur bacteria bloom unveiled by metagenomic assembly.</title>
        <authorList>
            <person name="Llorens-Mares T."/>
            <person name="Liu Z."/>
            <person name="Allen L.Z."/>
            <person name="Rusch D.B."/>
            <person name="Craig M.T."/>
            <person name="Dupont C.L."/>
            <person name="Bryant D.A."/>
            <person name="Casamayor E.O."/>
        </authorList>
    </citation>
    <scope>NUCLEOTIDE SEQUENCE [LARGE SCALE GENOMIC DNA]</scope>
    <source>
        <strain evidence="5">CIII</strain>
    </source>
</reference>
<dbReference type="InterPro" id="IPR029044">
    <property type="entry name" value="Nucleotide-diphossugar_trans"/>
</dbReference>
<comment type="similarity">
    <text evidence="1">Belongs to the glycosyltransferase 2 family.</text>
</comment>
<gene>
    <name evidence="5" type="ORF">A3K90_09385</name>
</gene>
<organism evidence="5 6">
    <name type="scientific">Pelodictyon luteolum</name>
    <dbReference type="NCBI Taxonomy" id="1100"/>
    <lineage>
        <taxon>Bacteria</taxon>
        <taxon>Pseudomonadati</taxon>
        <taxon>Chlorobiota</taxon>
        <taxon>Chlorobiia</taxon>
        <taxon>Chlorobiales</taxon>
        <taxon>Chlorobiaceae</taxon>
        <taxon>Chlorobium/Pelodictyon group</taxon>
        <taxon>Pelodictyon</taxon>
    </lineage>
</organism>
<dbReference type="GO" id="GO:0004582">
    <property type="term" value="F:dolichyl-phosphate beta-D-mannosyltransferase activity"/>
    <property type="evidence" value="ECO:0007669"/>
    <property type="project" value="InterPro"/>
</dbReference>
<name>A0A165M1Q4_PELLU</name>
<dbReference type="RefSeq" id="WP_303681214.1">
    <property type="nucleotide sequence ID" value="NZ_LVWG01000021.1"/>
</dbReference>
<evidence type="ECO:0000256" key="3">
    <source>
        <dbReference type="ARBA" id="ARBA00022679"/>
    </source>
</evidence>
<evidence type="ECO:0000259" key="4">
    <source>
        <dbReference type="Pfam" id="PF00535"/>
    </source>
</evidence>
<keyword evidence="2 5" id="KW-0328">Glycosyltransferase</keyword>
<dbReference type="Proteomes" id="UP000076481">
    <property type="component" value="Unassembled WGS sequence"/>
</dbReference>
<proteinExistence type="inferred from homology"/>
<dbReference type="GO" id="GO:0016020">
    <property type="term" value="C:membrane"/>
    <property type="evidence" value="ECO:0007669"/>
    <property type="project" value="GOC"/>
</dbReference>
<dbReference type="FunFam" id="3.90.550.10:FF:000122">
    <property type="entry name" value="Dolichol-phosphate mannosyltransferase subunit 1"/>
    <property type="match status" value="1"/>
</dbReference>
<evidence type="ECO:0000313" key="5">
    <source>
        <dbReference type="EMBL" id="KZK74708.1"/>
    </source>
</evidence>